<protein>
    <submittedName>
        <fullName evidence="2">Uncharacterized protein</fullName>
    </submittedName>
</protein>
<reference evidence="2 3" key="1">
    <citation type="submission" date="2018-04" db="EMBL/GenBank/DDBJ databases">
        <authorList>
            <person name="Vogel A."/>
        </authorList>
    </citation>
    <scope>NUCLEOTIDE SEQUENCE [LARGE SCALE GENOMIC DNA]</scope>
</reference>
<gene>
    <name evidence="2" type="ORF">CCAM_LOCUS25873</name>
</gene>
<feature type="compositionally biased region" description="Gly residues" evidence="1">
    <location>
        <begin position="71"/>
        <end position="80"/>
    </location>
</feature>
<feature type="compositionally biased region" description="Basic and acidic residues" evidence="1">
    <location>
        <begin position="1"/>
        <end position="12"/>
    </location>
</feature>
<evidence type="ECO:0000313" key="2">
    <source>
        <dbReference type="EMBL" id="VFQ84097.1"/>
    </source>
</evidence>
<name>A0A484M656_9ASTE</name>
<evidence type="ECO:0000313" key="3">
    <source>
        <dbReference type="Proteomes" id="UP000595140"/>
    </source>
</evidence>
<sequence length="188" mass="21266">MAFAGERNEKNATHKPNARRQNRQKLLRLRRRRRVQTVHDVLVQQRRGGENKDGVDGVEEIQHRYSPFGRLVGGNRGGGRQVEDEESPERGEGVTDFSPLVPEAVGETEDEAGRGASGEERHRQGLADGGRASAFAAEDGGENLECQNCPRREEVRQVGRPFEGFSHRLLRRRFLRLLICFFIVLLLL</sequence>
<dbReference type="EMBL" id="OOIL02002698">
    <property type="protein sequence ID" value="VFQ84097.1"/>
    <property type="molecule type" value="Genomic_DNA"/>
</dbReference>
<keyword evidence="3" id="KW-1185">Reference proteome</keyword>
<proteinExistence type="predicted"/>
<feature type="region of interest" description="Disordered" evidence="1">
    <location>
        <begin position="1"/>
        <end position="134"/>
    </location>
</feature>
<feature type="compositionally biased region" description="Basic and acidic residues" evidence="1">
    <location>
        <begin position="111"/>
        <end position="125"/>
    </location>
</feature>
<feature type="compositionally biased region" description="Basic residues" evidence="1">
    <location>
        <begin position="16"/>
        <end position="36"/>
    </location>
</feature>
<feature type="compositionally biased region" description="Basic and acidic residues" evidence="1">
    <location>
        <begin position="47"/>
        <end position="63"/>
    </location>
</feature>
<evidence type="ECO:0000256" key="1">
    <source>
        <dbReference type="SAM" id="MobiDB-lite"/>
    </source>
</evidence>
<dbReference type="Proteomes" id="UP000595140">
    <property type="component" value="Unassembled WGS sequence"/>
</dbReference>
<organism evidence="2 3">
    <name type="scientific">Cuscuta campestris</name>
    <dbReference type="NCBI Taxonomy" id="132261"/>
    <lineage>
        <taxon>Eukaryota</taxon>
        <taxon>Viridiplantae</taxon>
        <taxon>Streptophyta</taxon>
        <taxon>Embryophyta</taxon>
        <taxon>Tracheophyta</taxon>
        <taxon>Spermatophyta</taxon>
        <taxon>Magnoliopsida</taxon>
        <taxon>eudicotyledons</taxon>
        <taxon>Gunneridae</taxon>
        <taxon>Pentapetalae</taxon>
        <taxon>asterids</taxon>
        <taxon>lamiids</taxon>
        <taxon>Solanales</taxon>
        <taxon>Convolvulaceae</taxon>
        <taxon>Cuscuteae</taxon>
        <taxon>Cuscuta</taxon>
        <taxon>Cuscuta subgen. Grammica</taxon>
        <taxon>Cuscuta sect. Cleistogrammica</taxon>
    </lineage>
</organism>
<accession>A0A484M656</accession>
<dbReference type="AlphaFoldDB" id="A0A484M656"/>